<name>A0A9W6XJE8_9STRA</name>
<organism evidence="1 2">
    <name type="scientific">Phytophthora fragariaefolia</name>
    <dbReference type="NCBI Taxonomy" id="1490495"/>
    <lineage>
        <taxon>Eukaryota</taxon>
        <taxon>Sar</taxon>
        <taxon>Stramenopiles</taxon>
        <taxon>Oomycota</taxon>
        <taxon>Peronosporomycetes</taxon>
        <taxon>Peronosporales</taxon>
        <taxon>Peronosporaceae</taxon>
        <taxon>Phytophthora</taxon>
    </lineage>
</organism>
<dbReference type="EMBL" id="BSXT01001187">
    <property type="protein sequence ID" value="GMF39774.1"/>
    <property type="molecule type" value="Genomic_DNA"/>
</dbReference>
<dbReference type="AlphaFoldDB" id="A0A9W6XJE8"/>
<keyword evidence="2" id="KW-1185">Reference proteome</keyword>
<gene>
    <name evidence="1" type="ORF">Pfra01_001194900</name>
</gene>
<proteinExistence type="predicted"/>
<comment type="caution">
    <text evidence="1">The sequence shown here is derived from an EMBL/GenBank/DDBJ whole genome shotgun (WGS) entry which is preliminary data.</text>
</comment>
<accession>A0A9W6XJE8</accession>
<reference evidence="1" key="1">
    <citation type="submission" date="2023-04" db="EMBL/GenBank/DDBJ databases">
        <title>Phytophthora fragariaefolia NBRC 109709.</title>
        <authorList>
            <person name="Ichikawa N."/>
            <person name="Sato H."/>
            <person name="Tonouchi N."/>
        </authorList>
    </citation>
    <scope>NUCLEOTIDE SEQUENCE</scope>
    <source>
        <strain evidence="1">NBRC 109709</strain>
    </source>
</reference>
<evidence type="ECO:0000313" key="1">
    <source>
        <dbReference type="EMBL" id="GMF39774.1"/>
    </source>
</evidence>
<evidence type="ECO:0000313" key="2">
    <source>
        <dbReference type="Proteomes" id="UP001165121"/>
    </source>
</evidence>
<protein>
    <submittedName>
        <fullName evidence="1">Unnamed protein product</fullName>
    </submittedName>
</protein>
<sequence length="165" mass="19306">MNDNRSRTLQHVVAVADRERYVKWMEWDQLENGEKGLARRAVEQFPSLFRAADRRVNLNKARDWWRNRSSLQLALEDQGQQKYARMAQGGSHQLVHKTLAGEGRKSDLHWEWLYPQLLGEFEHLRHAGVKLSSRLLMDMAITMIEDSQHPVYNTAVAFKGKFFSL</sequence>
<dbReference type="Proteomes" id="UP001165121">
    <property type="component" value="Unassembled WGS sequence"/>
</dbReference>
<dbReference type="OrthoDB" id="120337at2759"/>